<dbReference type="EMBL" id="BAAASG010000019">
    <property type="protein sequence ID" value="GAA2513599.1"/>
    <property type="molecule type" value="Genomic_DNA"/>
</dbReference>
<organism evidence="1 2">
    <name type="scientific">Streptomyces longisporus</name>
    <dbReference type="NCBI Taxonomy" id="1948"/>
    <lineage>
        <taxon>Bacteria</taxon>
        <taxon>Bacillati</taxon>
        <taxon>Actinomycetota</taxon>
        <taxon>Actinomycetes</taxon>
        <taxon>Kitasatosporales</taxon>
        <taxon>Streptomycetaceae</taxon>
        <taxon>Streptomyces</taxon>
    </lineage>
</organism>
<dbReference type="SUPFAM" id="SSF55874">
    <property type="entry name" value="ATPase domain of HSP90 chaperone/DNA topoisomerase II/histidine kinase"/>
    <property type="match status" value="1"/>
</dbReference>
<comment type="caution">
    <text evidence="1">The sequence shown here is derived from an EMBL/GenBank/DDBJ whole genome shotgun (WGS) entry which is preliminary data.</text>
</comment>
<protein>
    <recommendedName>
        <fullName evidence="3">Histidine kinase/HSP90-like ATPase domain-containing protein</fullName>
    </recommendedName>
</protein>
<name>A0ABN3N3T1_STRLO</name>
<proteinExistence type="predicted"/>
<gene>
    <name evidence="1" type="ORF">GCM10010276_71770</name>
</gene>
<accession>A0ABN3N3T1</accession>
<evidence type="ECO:0008006" key="3">
    <source>
        <dbReference type="Google" id="ProtNLM"/>
    </source>
</evidence>
<dbReference type="InterPro" id="IPR036890">
    <property type="entry name" value="HATPase_C_sf"/>
</dbReference>
<evidence type="ECO:0000313" key="1">
    <source>
        <dbReference type="EMBL" id="GAA2513599.1"/>
    </source>
</evidence>
<dbReference type="CDD" id="cd16936">
    <property type="entry name" value="HATPase_RsbW-like"/>
    <property type="match status" value="1"/>
</dbReference>
<dbReference type="Gene3D" id="3.30.565.10">
    <property type="entry name" value="Histidine kinase-like ATPase, C-terminal domain"/>
    <property type="match status" value="1"/>
</dbReference>
<sequence length="110" mass="11829">MAWSGPQEAAVRVITEVVRNAVQHVGAGRVTLTMSVDEADVLHVDVTDPRPADHGLDEALLGSDGTGMAFVRQLGGQVSWFPDESGSGKTIRVRMQPRGLDHTFPRIEAP</sequence>
<keyword evidence="2" id="KW-1185">Reference proteome</keyword>
<dbReference type="Proteomes" id="UP001501777">
    <property type="component" value="Unassembled WGS sequence"/>
</dbReference>
<evidence type="ECO:0000313" key="2">
    <source>
        <dbReference type="Proteomes" id="UP001501777"/>
    </source>
</evidence>
<reference evidence="1 2" key="1">
    <citation type="journal article" date="2019" name="Int. J. Syst. Evol. Microbiol.">
        <title>The Global Catalogue of Microorganisms (GCM) 10K type strain sequencing project: providing services to taxonomists for standard genome sequencing and annotation.</title>
        <authorList>
            <consortium name="The Broad Institute Genomics Platform"/>
            <consortium name="The Broad Institute Genome Sequencing Center for Infectious Disease"/>
            <person name="Wu L."/>
            <person name="Ma J."/>
        </authorList>
    </citation>
    <scope>NUCLEOTIDE SEQUENCE [LARGE SCALE GENOMIC DNA]</scope>
    <source>
        <strain evidence="1 2">JCM 4395</strain>
    </source>
</reference>